<dbReference type="SUPFAM" id="SSF46689">
    <property type="entry name" value="Homeodomain-like"/>
    <property type="match status" value="1"/>
</dbReference>
<evidence type="ECO:0000256" key="1">
    <source>
        <dbReference type="SAM" id="MobiDB-lite"/>
    </source>
</evidence>
<dbReference type="InterPro" id="IPR007526">
    <property type="entry name" value="SWIRM"/>
</dbReference>
<proteinExistence type="predicted"/>
<dbReference type="GO" id="GO:0010468">
    <property type="term" value="P:regulation of gene expression"/>
    <property type="evidence" value="ECO:0007669"/>
    <property type="project" value="UniProtKB-ARBA"/>
</dbReference>
<dbReference type="PROSITE" id="PS50934">
    <property type="entry name" value="SWIRM"/>
    <property type="match status" value="1"/>
</dbReference>
<dbReference type="Pfam" id="PF04433">
    <property type="entry name" value="SWIRM"/>
    <property type="match status" value="1"/>
</dbReference>
<evidence type="ECO:0000313" key="3">
    <source>
        <dbReference type="EMBL" id="KAF0501934.1"/>
    </source>
</evidence>
<evidence type="ECO:0000313" key="4">
    <source>
        <dbReference type="Proteomes" id="UP000439903"/>
    </source>
</evidence>
<dbReference type="AlphaFoldDB" id="A0A8H4AJ92"/>
<accession>A0A8H4AJ92</accession>
<dbReference type="EMBL" id="WTPW01000529">
    <property type="protein sequence ID" value="KAF0501934.1"/>
    <property type="molecule type" value="Genomic_DNA"/>
</dbReference>
<evidence type="ECO:0000259" key="2">
    <source>
        <dbReference type="PROSITE" id="PS50934"/>
    </source>
</evidence>
<organism evidence="3 4">
    <name type="scientific">Gigaspora margarita</name>
    <dbReference type="NCBI Taxonomy" id="4874"/>
    <lineage>
        <taxon>Eukaryota</taxon>
        <taxon>Fungi</taxon>
        <taxon>Fungi incertae sedis</taxon>
        <taxon>Mucoromycota</taxon>
        <taxon>Glomeromycotina</taxon>
        <taxon>Glomeromycetes</taxon>
        <taxon>Diversisporales</taxon>
        <taxon>Gigasporaceae</taxon>
        <taxon>Gigaspora</taxon>
    </lineage>
</organism>
<dbReference type="FunFam" id="1.10.10.10:FF:000087">
    <property type="entry name" value="Transcriptional adapter 2"/>
    <property type="match status" value="1"/>
</dbReference>
<sequence>MSTPYKSFPFMSSIISPPPSPKKYPIILPPLKFPFEFRNDETVDSATLESTKQQQNTLENPLFPPIKQQSKYRMRLLDAPTDLLDYIEKSKPTTVRSPPSHCLSRFSLSNAKSSPLELNHPVPSLTLGSGISSYPNIPMNINHQDKNDLITHKISVGRNRNARKNPYPLRAPTMSSPGITFKVDMYTPVLKDPMAILRSNEETKNNNHNNNNNHHTTSSSSSSSPEFFGMLSPPASEQCESQPSSPPADDTTFKIQETNSLPVRQLLSRKQKRPKNSQTKRSGSSAPQRKRKGNSLARVMADRGLLESVFNADITSNDIKSVRIPPPPSMQFDELMTSINSLSLDISILEKMSPEITWKGQPLSIAHLPHYDALHPTEAHVVSVLRLTPVQYLTGKHTLVSAAQRYSQRALPFRKSDAQKLLRIDVNKASKLWEFFQQVKWI</sequence>
<feature type="compositionally biased region" description="Polar residues" evidence="1">
    <location>
        <begin position="253"/>
        <end position="262"/>
    </location>
</feature>
<feature type="compositionally biased region" description="Polar residues" evidence="1">
    <location>
        <begin position="276"/>
        <end position="287"/>
    </location>
</feature>
<dbReference type="Proteomes" id="UP000439903">
    <property type="component" value="Unassembled WGS sequence"/>
</dbReference>
<gene>
    <name evidence="3" type="ORF">F8M41_019861</name>
</gene>
<comment type="caution">
    <text evidence="3">The sequence shown here is derived from an EMBL/GenBank/DDBJ whole genome shotgun (WGS) entry which is preliminary data.</text>
</comment>
<feature type="compositionally biased region" description="Low complexity" evidence="1">
    <location>
        <begin position="206"/>
        <end position="224"/>
    </location>
</feature>
<dbReference type="Gene3D" id="1.10.10.10">
    <property type="entry name" value="Winged helix-like DNA-binding domain superfamily/Winged helix DNA-binding domain"/>
    <property type="match status" value="1"/>
</dbReference>
<dbReference type="InterPro" id="IPR009057">
    <property type="entry name" value="Homeodomain-like_sf"/>
</dbReference>
<dbReference type="OrthoDB" id="5598695at2759"/>
<protein>
    <submittedName>
        <fullName evidence="3">Clr6 l associated factor 1 laf1</fullName>
    </submittedName>
</protein>
<feature type="compositionally biased region" description="Low complexity" evidence="1">
    <location>
        <begin position="232"/>
        <end position="243"/>
    </location>
</feature>
<feature type="domain" description="SWIRM" evidence="2">
    <location>
        <begin position="354"/>
        <end position="442"/>
    </location>
</feature>
<feature type="region of interest" description="Disordered" evidence="1">
    <location>
        <begin position="202"/>
        <end position="296"/>
    </location>
</feature>
<keyword evidence="4" id="KW-1185">Reference proteome</keyword>
<reference evidence="3 4" key="1">
    <citation type="journal article" date="2019" name="Environ. Microbiol.">
        <title>At the nexus of three kingdoms: the genome of the mycorrhizal fungus Gigaspora margarita provides insights into plant, endobacterial and fungal interactions.</title>
        <authorList>
            <person name="Venice F."/>
            <person name="Ghignone S."/>
            <person name="Salvioli di Fossalunga A."/>
            <person name="Amselem J."/>
            <person name="Novero M."/>
            <person name="Xianan X."/>
            <person name="Sedzielewska Toro K."/>
            <person name="Morin E."/>
            <person name="Lipzen A."/>
            <person name="Grigoriev I.V."/>
            <person name="Henrissat B."/>
            <person name="Martin F.M."/>
            <person name="Bonfante P."/>
        </authorList>
    </citation>
    <scope>NUCLEOTIDE SEQUENCE [LARGE SCALE GENOMIC DNA]</scope>
    <source>
        <strain evidence="3 4">BEG34</strain>
    </source>
</reference>
<dbReference type="InterPro" id="IPR036388">
    <property type="entry name" value="WH-like_DNA-bd_sf"/>
</dbReference>
<name>A0A8H4AJ92_GIGMA</name>